<reference evidence="2 3" key="1">
    <citation type="submission" date="2014-06" db="EMBL/GenBank/DDBJ databases">
        <title>Evolutionary Origins and Diversification of the Mycorrhizal Mutualists.</title>
        <authorList>
            <consortium name="DOE Joint Genome Institute"/>
            <consortium name="Mycorrhizal Genomics Consortium"/>
            <person name="Kohler A."/>
            <person name="Kuo A."/>
            <person name="Nagy L.G."/>
            <person name="Floudas D."/>
            <person name="Copeland A."/>
            <person name="Barry K.W."/>
            <person name="Cichocki N."/>
            <person name="Veneault-Fourrey C."/>
            <person name="LaButti K."/>
            <person name="Lindquist E.A."/>
            <person name="Lipzen A."/>
            <person name="Lundell T."/>
            <person name="Morin E."/>
            <person name="Murat C."/>
            <person name="Riley R."/>
            <person name="Ohm R."/>
            <person name="Sun H."/>
            <person name="Tunlid A."/>
            <person name="Henrissat B."/>
            <person name="Grigoriev I.V."/>
            <person name="Hibbett D.S."/>
            <person name="Martin F."/>
        </authorList>
    </citation>
    <scope>NUCLEOTIDE SEQUENCE [LARGE SCALE GENOMIC DNA]</scope>
    <source>
        <strain evidence="2 3">SS14</strain>
    </source>
</reference>
<evidence type="ECO:0000313" key="2">
    <source>
        <dbReference type="EMBL" id="KIJ40012.1"/>
    </source>
</evidence>
<gene>
    <name evidence="2" type="ORF">M422DRAFT_257074</name>
</gene>
<dbReference type="AlphaFoldDB" id="A0A0C9VF47"/>
<dbReference type="EMBL" id="KN837147">
    <property type="protein sequence ID" value="KIJ40012.1"/>
    <property type="molecule type" value="Genomic_DNA"/>
</dbReference>
<proteinExistence type="predicted"/>
<evidence type="ECO:0000256" key="1">
    <source>
        <dbReference type="SAM" id="MobiDB-lite"/>
    </source>
</evidence>
<accession>A0A0C9VF47</accession>
<name>A0A0C9VF47_SPHS4</name>
<organism evidence="2 3">
    <name type="scientific">Sphaerobolus stellatus (strain SS14)</name>
    <dbReference type="NCBI Taxonomy" id="990650"/>
    <lineage>
        <taxon>Eukaryota</taxon>
        <taxon>Fungi</taxon>
        <taxon>Dikarya</taxon>
        <taxon>Basidiomycota</taxon>
        <taxon>Agaricomycotina</taxon>
        <taxon>Agaricomycetes</taxon>
        <taxon>Phallomycetidae</taxon>
        <taxon>Geastrales</taxon>
        <taxon>Sphaerobolaceae</taxon>
        <taxon>Sphaerobolus</taxon>
    </lineage>
</organism>
<keyword evidence="3" id="KW-1185">Reference proteome</keyword>
<sequence length="140" mass="15430">MSTRCSRKWAEELSAPAVGEDESPQGLTVGDLMDPHQLSVDPQQRTEVFTPEHSGDQNVRAHGPQTVPVQVQSPIGMAVEAMEATEWLNTVFNQIRTSMNRMSPKMKELLIVPKPKSSGKTIEPRNNWAHDKAAAKAATE</sequence>
<dbReference type="Proteomes" id="UP000054279">
    <property type="component" value="Unassembled WGS sequence"/>
</dbReference>
<protein>
    <submittedName>
        <fullName evidence="2">Uncharacterized protein</fullName>
    </submittedName>
</protein>
<dbReference type="HOGENOM" id="CLU_012886_3_0_1"/>
<feature type="region of interest" description="Disordered" evidence="1">
    <location>
        <begin position="1"/>
        <end position="66"/>
    </location>
</feature>
<evidence type="ECO:0000313" key="3">
    <source>
        <dbReference type="Proteomes" id="UP000054279"/>
    </source>
</evidence>